<keyword evidence="3" id="KW-0136">Cellulose degradation</keyword>
<dbReference type="PANTHER" id="PTHR31297">
    <property type="entry name" value="GLUCAN ENDO-1,6-BETA-GLUCOSIDASE B"/>
    <property type="match status" value="1"/>
</dbReference>
<evidence type="ECO:0000256" key="6">
    <source>
        <dbReference type="ARBA" id="ARBA00023326"/>
    </source>
</evidence>
<evidence type="ECO:0000256" key="4">
    <source>
        <dbReference type="ARBA" id="ARBA00023277"/>
    </source>
</evidence>
<dbReference type="RefSeq" id="WP_209869550.1">
    <property type="nucleotide sequence ID" value="NZ_JAGGLV010000002.1"/>
</dbReference>
<evidence type="ECO:0000256" key="8">
    <source>
        <dbReference type="SAM" id="SignalP"/>
    </source>
</evidence>
<keyword evidence="6" id="KW-0624">Polysaccharide degradation</keyword>
<protein>
    <submittedName>
        <fullName evidence="10">Endoglucanase</fullName>
        <ecNumber evidence="10">3.2.1.4</ecNumber>
    </submittedName>
</protein>
<reference evidence="10 11" key="1">
    <citation type="submission" date="2021-03" db="EMBL/GenBank/DDBJ databases">
        <title>Genomic Encyclopedia of Type Strains, Phase IV (KMG-IV): sequencing the most valuable type-strain genomes for metagenomic binning, comparative biology and taxonomic classification.</title>
        <authorList>
            <person name="Goeker M."/>
        </authorList>
    </citation>
    <scope>NUCLEOTIDE SEQUENCE [LARGE SCALE GENOMIC DNA]</scope>
    <source>
        <strain evidence="10 11">DSM 101953</strain>
    </source>
</reference>
<comment type="caution">
    <text evidence="10">The sequence shown here is derived from an EMBL/GenBank/DDBJ whole genome shotgun (WGS) entry which is preliminary data.</text>
</comment>
<dbReference type="Pfam" id="PF00150">
    <property type="entry name" value="Cellulase"/>
    <property type="match status" value="1"/>
</dbReference>
<organism evidence="10 11">
    <name type="scientific">Paenibacillus silagei</name>
    <dbReference type="NCBI Taxonomy" id="1670801"/>
    <lineage>
        <taxon>Bacteria</taxon>
        <taxon>Bacillati</taxon>
        <taxon>Bacillota</taxon>
        <taxon>Bacilli</taxon>
        <taxon>Bacillales</taxon>
        <taxon>Paenibacillaceae</taxon>
        <taxon>Paenibacillus</taxon>
    </lineage>
</organism>
<sequence>MLTKIKKCGVYSLALVLLASTLLGSTGSRASAAEASAALTSDFRSLQASQIVSEMGAGWNLGNSLEASVNGIPSETAWNNPTITPQLIQKVKAAGFKTIRIPVSYLNYIGSAPGYTINSVWLDRVKAVVDYAYNEGLYVVINIHGDGFNSVQGSWLLVNSGNQTAIKQKYQKVWQQIANKFAGYGERLILESMNEVFDGNYGNPNPAYYANLNAYNQIFVDTVRQTGGNNSARWLLIPGWNTNIDYTAGNYGFVLPTDTYRSSTIPSSEKRIMISAHYYSPWDFAGEESGNITQWGASATNPAKKSTWGQEDYLNSQLQSMYNKFTTQGYPVVIGEFGSIDKSSYDSSNNIYRAAYAKAVTATAKKYKAVPVYWDNGYNGQHGFALFNRYNNTVTQQGIINAIMQGMQ</sequence>
<dbReference type="EC" id="3.2.1.4" evidence="10"/>
<keyword evidence="4" id="KW-0119">Carbohydrate metabolism</keyword>
<dbReference type="InterPro" id="IPR017853">
    <property type="entry name" value="GH"/>
</dbReference>
<dbReference type="SUPFAM" id="SSF51445">
    <property type="entry name" value="(Trans)glycosidases"/>
    <property type="match status" value="1"/>
</dbReference>
<evidence type="ECO:0000259" key="9">
    <source>
        <dbReference type="Pfam" id="PF00150"/>
    </source>
</evidence>
<dbReference type="InterPro" id="IPR050386">
    <property type="entry name" value="Glycosyl_hydrolase_5"/>
</dbReference>
<dbReference type="PANTHER" id="PTHR31297:SF41">
    <property type="entry name" value="ENDOGLUCANASE, PUTATIVE (AFU_ORTHOLOGUE AFUA_5G01830)-RELATED"/>
    <property type="match status" value="1"/>
</dbReference>
<dbReference type="InterPro" id="IPR018087">
    <property type="entry name" value="Glyco_hydro_5_CS"/>
</dbReference>
<evidence type="ECO:0000256" key="2">
    <source>
        <dbReference type="ARBA" id="ARBA00022801"/>
    </source>
</evidence>
<keyword evidence="11" id="KW-1185">Reference proteome</keyword>
<keyword evidence="2 7" id="KW-0378">Hydrolase</keyword>
<dbReference type="InterPro" id="IPR001547">
    <property type="entry name" value="Glyco_hydro_5"/>
</dbReference>
<evidence type="ECO:0000313" key="11">
    <source>
        <dbReference type="Proteomes" id="UP000773462"/>
    </source>
</evidence>
<name>A0ABS4NKQ4_9BACL</name>
<evidence type="ECO:0000313" key="10">
    <source>
        <dbReference type="EMBL" id="MBP2110614.1"/>
    </source>
</evidence>
<gene>
    <name evidence="10" type="ORF">J2Z70_000754</name>
</gene>
<comment type="similarity">
    <text evidence="1 7">Belongs to the glycosyl hydrolase 5 (cellulase A) family.</text>
</comment>
<evidence type="ECO:0000256" key="1">
    <source>
        <dbReference type="ARBA" id="ARBA00005641"/>
    </source>
</evidence>
<feature type="signal peptide" evidence="8">
    <location>
        <begin position="1"/>
        <end position="32"/>
    </location>
</feature>
<dbReference type="PROSITE" id="PS00659">
    <property type="entry name" value="GLYCOSYL_HYDROL_F5"/>
    <property type="match status" value="1"/>
</dbReference>
<accession>A0ABS4NKQ4</accession>
<keyword evidence="8" id="KW-0732">Signal</keyword>
<keyword evidence="5 7" id="KW-0326">Glycosidase</keyword>
<evidence type="ECO:0000256" key="5">
    <source>
        <dbReference type="ARBA" id="ARBA00023295"/>
    </source>
</evidence>
<evidence type="ECO:0000256" key="3">
    <source>
        <dbReference type="ARBA" id="ARBA00023001"/>
    </source>
</evidence>
<feature type="domain" description="Glycoside hydrolase family 5" evidence="9">
    <location>
        <begin position="69"/>
        <end position="379"/>
    </location>
</feature>
<dbReference type="GO" id="GO:0008810">
    <property type="term" value="F:cellulase activity"/>
    <property type="evidence" value="ECO:0007669"/>
    <property type="project" value="UniProtKB-EC"/>
</dbReference>
<dbReference type="Proteomes" id="UP000773462">
    <property type="component" value="Unassembled WGS sequence"/>
</dbReference>
<proteinExistence type="inferred from homology"/>
<dbReference type="Gene3D" id="3.20.20.80">
    <property type="entry name" value="Glycosidases"/>
    <property type="match status" value="1"/>
</dbReference>
<feature type="chain" id="PRO_5047408395" evidence="8">
    <location>
        <begin position="33"/>
        <end position="408"/>
    </location>
</feature>
<dbReference type="EMBL" id="JAGGLV010000002">
    <property type="protein sequence ID" value="MBP2110614.1"/>
    <property type="molecule type" value="Genomic_DNA"/>
</dbReference>
<evidence type="ECO:0000256" key="7">
    <source>
        <dbReference type="RuleBase" id="RU361153"/>
    </source>
</evidence>